<dbReference type="Proteomes" id="UP000797356">
    <property type="component" value="Chromosome 1"/>
</dbReference>
<name>A0A8K0HXA8_COCNU</name>
<accession>A0A8K0HXA8</accession>
<proteinExistence type="predicted"/>
<keyword evidence="3" id="KW-1185">Reference proteome</keyword>
<feature type="coiled-coil region" evidence="1">
    <location>
        <begin position="160"/>
        <end position="197"/>
    </location>
</feature>
<dbReference type="EMBL" id="CM017872">
    <property type="protein sequence ID" value="KAG1328013.1"/>
    <property type="molecule type" value="Genomic_DNA"/>
</dbReference>
<comment type="caution">
    <text evidence="2">The sequence shown here is derived from an EMBL/GenBank/DDBJ whole genome shotgun (WGS) entry which is preliminary data.</text>
</comment>
<evidence type="ECO:0000313" key="2">
    <source>
        <dbReference type="EMBL" id="KAG1328013.1"/>
    </source>
</evidence>
<keyword evidence="1" id="KW-0175">Coiled coil</keyword>
<gene>
    <name evidence="2" type="ORF">COCNU_01G019470</name>
</gene>
<sequence length="222" mass="24337">MGKHKSAADEGSSRAAKKKRLDISMVAVAHQTDLPLIIAGLTDLHRSTFLPWLERQSLVALASIEDTLAGVPPVVIEEPDDDVVIVEAPIALAELIESRAPSIPKDRSEDQRPMVTQVAHDVSTLDKGFRAYADTRKKWSDQVAAIKAERVATHERLSAISDKEKEMEGWEKKLEENSHLKAELESAHVNLESVNNDLDLAHSKLGVVQSELVSVRASVSLS</sequence>
<evidence type="ECO:0000256" key="1">
    <source>
        <dbReference type="SAM" id="Coils"/>
    </source>
</evidence>
<organism evidence="2 3">
    <name type="scientific">Cocos nucifera</name>
    <name type="common">Coconut palm</name>
    <dbReference type="NCBI Taxonomy" id="13894"/>
    <lineage>
        <taxon>Eukaryota</taxon>
        <taxon>Viridiplantae</taxon>
        <taxon>Streptophyta</taxon>
        <taxon>Embryophyta</taxon>
        <taxon>Tracheophyta</taxon>
        <taxon>Spermatophyta</taxon>
        <taxon>Magnoliopsida</taxon>
        <taxon>Liliopsida</taxon>
        <taxon>Arecaceae</taxon>
        <taxon>Arecoideae</taxon>
        <taxon>Cocoseae</taxon>
        <taxon>Attaleinae</taxon>
        <taxon>Cocos</taxon>
    </lineage>
</organism>
<protein>
    <submittedName>
        <fullName evidence="2">Uncharacterized protein</fullName>
    </submittedName>
</protein>
<reference evidence="2" key="2">
    <citation type="submission" date="2019-07" db="EMBL/GenBank/DDBJ databases">
        <authorList>
            <person name="Yang Y."/>
            <person name="Bocs S."/>
            <person name="Baudouin L."/>
        </authorList>
    </citation>
    <scope>NUCLEOTIDE SEQUENCE</scope>
    <source>
        <tissue evidence="2">Spear leaf of Hainan Tall coconut</tissue>
    </source>
</reference>
<reference evidence="2" key="1">
    <citation type="journal article" date="2017" name="Gigascience">
        <title>The genome draft of coconut (Cocos nucifera).</title>
        <authorList>
            <person name="Xiao Y."/>
            <person name="Xu P."/>
            <person name="Fan H."/>
            <person name="Baudouin L."/>
            <person name="Xia W."/>
            <person name="Bocs S."/>
            <person name="Xu J."/>
            <person name="Li Q."/>
            <person name="Guo A."/>
            <person name="Zhou L."/>
            <person name="Li J."/>
            <person name="Wu Y."/>
            <person name="Ma Z."/>
            <person name="Armero A."/>
            <person name="Issali A.E."/>
            <person name="Liu N."/>
            <person name="Peng M."/>
            <person name="Yang Y."/>
        </authorList>
    </citation>
    <scope>NUCLEOTIDE SEQUENCE</scope>
    <source>
        <tissue evidence="2">Spear leaf of Hainan Tall coconut</tissue>
    </source>
</reference>
<evidence type="ECO:0000313" key="3">
    <source>
        <dbReference type="Proteomes" id="UP000797356"/>
    </source>
</evidence>
<dbReference type="AlphaFoldDB" id="A0A8K0HXA8"/>